<feature type="transmembrane region" description="Helical" evidence="1">
    <location>
        <begin position="12"/>
        <end position="31"/>
    </location>
</feature>
<organism evidence="3 4">
    <name type="scientific">Haloarcula salina</name>
    <dbReference type="NCBI Taxonomy" id="1429914"/>
    <lineage>
        <taxon>Archaea</taxon>
        <taxon>Methanobacteriati</taxon>
        <taxon>Methanobacteriota</taxon>
        <taxon>Stenosarchaea group</taxon>
        <taxon>Halobacteria</taxon>
        <taxon>Halobacteriales</taxon>
        <taxon>Haloarculaceae</taxon>
        <taxon>Haloarcula</taxon>
    </lineage>
</organism>
<sequence length="73" mass="7588">MERNVGTLDRNVRIVLGVLAALVGVLALAGYLAASALVAALAIAIGAVLFVTGTSRRCLIYDAFGIDTGEKRR</sequence>
<comment type="caution">
    <text evidence="3">The sequence shown here is derived from an EMBL/GenBank/DDBJ whole genome shotgun (WGS) entry which is preliminary data.</text>
</comment>
<evidence type="ECO:0000259" key="2">
    <source>
        <dbReference type="Pfam" id="PF11127"/>
    </source>
</evidence>
<gene>
    <name evidence="3" type="ORF">KTS37_14485</name>
</gene>
<dbReference type="Proteomes" id="UP001166304">
    <property type="component" value="Unassembled WGS sequence"/>
</dbReference>
<evidence type="ECO:0000256" key="1">
    <source>
        <dbReference type="SAM" id="Phobius"/>
    </source>
</evidence>
<feature type="domain" description="Inner membrane protein YgaP-like transmembrane" evidence="2">
    <location>
        <begin position="1"/>
        <end position="71"/>
    </location>
</feature>
<evidence type="ECO:0000313" key="3">
    <source>
        <dbReference type="EMBL" id="MBV0902999.1"/>
    </source>
</evidence>
<protein>
    <submittedName>
        <fullName evidence="3">DUF2892 domain-containing protein</fullName>
    </submittedName>
</protein>
<dbReference type="Pfam" id="PF11127">
    <property type="entry name" value="YgaP-like_TM"/>
    <property type="match status" value="1"/>
</dbReference>
<evidence type="ECO:0000313" key="4">
    <source>
        <dbReference type="Proteomes" id="UP001166304"/>
    </source>
</evidence>
<feature type="transmembrane region" description="Helical" evidence="1">
    <location>
        <begin position="37"/>
        <end position="54"/>
    </location>
</feature>
<reference evidence="3" key="1">
    <citation type="submission" date="2021-06" db="EMBL/GenBank/DDBJ databases">
        <title>New haloarchaea isolates fom saline soil.</title>
        <authorList>
            <person name="Duran-Viseras A."/>
            <person name="Sanchez-Porro C.S."/>
            <person name="Ventosa A."/>
        </authorList>
    </citation>
    <scope>NUCLEOTIDE SEQUENCE</scope>
    <source>
        <strain evidence="3">JCM 18369</strain>
    </source>
</reference>
<dbReference type="AlphaFoldDB" id="A0AA41G3X0"/>
<dbReference type="InterPro" id="IPR021309">
    <property type="entry name" value="YgaP-like_TM"/>
</dbReference>
<dbReference type="RefSeq" id="WP_162415180.1">
    <property type="nucleotide sequence ID" value="NZ_JAHQXE010000004.1"/>
</dbReference>
<name>A0AA41G3X0_9EURY</name>
<accession>A0AA41G3X0</accession>
<keyword evidence="1" id="KW-0472">Membrane</keyword>
<proteinExistence type="predicted"/>
<keyword evidence="1" id="KW-0812">Transmembrane</keyword>
<keyword evidence="1" id="KW-1133">Transmembrane helix</keyword>
<keyword evidence="4" id="KW-1185">Reference proteome</keyword>
<dbReference type="EMBL" id="JAHQXE010000004">
    <property type="protein sequence ID" value="MBV0902999.1"/>
    <property type="molecule type" value="Genomic_DNA"/>
</dbReference>